<comment type="caution">
    <text evidence="4">The sequence shown here is derived from an EMBL/GenBank/DDBJ whole genome shotgun (WGS) entry which is preliminary data.</text>
</comment>
<sequence>MLKFFLNKLRTLRWFIFLAVFFSTFIVFIGVTSISSLLYESLMDEQANQLVEQLEALPEAIRPQITLPNITTEVRLTYIGTFALYSFIFLIIAFIFSHFAIRKINQSIKAFSQQINQIQTGQDLQNFNPTQLNFIFNELNLAFNNISALARQLGQVLNDKSQLEVETSLLSKLVIKNTRLDNWQEYIKGIFIDIHKTLAFDFISVYLTEKSQPKLIIYWFAETDQITELEAEKLLQEQLKNTTQAQHSLTGLSIVHQYLTDQTRKNTLTQPSFLVSHLEKEPQIGFIQGIFIHSPAMNDLSLRLRINSLLVLLVNLLGASRAISGYTQKLETAINLSEQENAMAAEVLYGHLLVKNTDQLAGINYQICSSSRFSGDVIQVKRSPSGSTFILVADATGHGLSATITVMPVISVFNAMVQKGYQLPFILSEMNKHLVRDLPDDRFVAALLIEINPSQQEVSIWNGAMPPALLMNNEGQLVEKFNSKNMALGILDEAMFESTPELLSLPKDGQLFLYSDGLIEQENPNQKAFGYKKLINALQHPTKNNTLTNLINSVLNFAQLKEPDDDISLCQIDFTQLEVTTQEFNARTLLCDSLDTPFEWQMKIYGSKLAKQSLPALCNEFMQAQGLSMPLKRWAFNVVHELVQLVIETNLLELPANSASESTPSTEDLQQVKRQALENLSDDYYLNLKFQGSLKDCNQPCPSSCIAITSAAPCLLIEVSDNAKGKSSLVEEASLASLRALSDQVIVSEQGHCIQVRVG</sequence>
<organism evidence="4 5">
    <name type="scientific">Marinospirillum insulare</name>
    <dbReference type="NCBI Taxonomy" id="217169"/>
    <lineage>
        <taxon>Bacteria</taxon>
        <taxon>Pseudomonadati</taxon>
        <taxon>Pseudomonadota</taxon>
        <taxon>Gammaproteobacteria</taxon>
        <taxon>Oceanospirillales</taxon>
        <taxon>Oceanospirillaceae</taxon>
        <taxon>Marinospirillum</taxon>
    </lineage>
</organism>
<evidence type="ECO:0000256" key="2">
    <source>
        <dbReference type="SAM" id="Phobius"/>
    </source>
</evidence>
<dbReference type="Pfam" id="PF07228">
    <property type="entry name" value="SpoIIE"/>
    <property type="match status" value="1"/>
</dbReference>
<keyword evidence="2" id="KW-1133">Transmembrane helix</keyword>
<reference evidence="5" key="1">
    <citation type="journal article" date="2019" name="Int. J. Syst. Evol. Microbiol.">
        <title>The Global Catalogue of Microorganisms (GCM) 10K type strain sequencing project: providing services to taxonomists for standard genome sequencing and annotation.</title>
        <authorList>
            <consortium name="The Broad Institute Genomics Platform"/>
            <consortium name="The Broad Institute Genome Sequencing Center for Infectious Disease"/>
            <person name="Wu L."/>
            <person name="Ma J."/>
        </authorList>
    </citation>
    <scope>NUCLEOTIDE SEQUENCE [LARGE SCALE GENOMIC DNA]</scope>
    <source>
        <strain evidence="5">NBRC 100033</strain>
    </source>
</reference>
<evidence type="ECO:0000313" key="5">
    <source>
        <dbReference type="Proteomes" id="UP001156682"/>
    </source>
</evidence>
<dbReference type="InterPro" id="IPR001932">
    <property type="entry name" value="PPM-type_phosphatase-like_dom"/>
</dbReference>
<dbReference type="InterPro" id="IPR036457">
    <property type="entry name" value="PPM-type-like_dom_sf"/>
</dbReference>
<name>A0ABQ5ZVX6_9GAMM</name>
<dbReference type="PANTHER" id="PTHR43156:SF2">
    <property type="entry name" value="STAGE II SPORULATION PROTEIN E"/>
    <property type="match status" value="1"/>
</dbReference>
<keyword evidence="2" id="KW-0472">Membrane</keyword>
<dbReference type="Gene3D" id="3.60.40.10">
    <property type="entry name" value="PPM-type phosphatase domain"/>
    <property type="match status" value="1"/>
</dbReference>
<gene>
    <name evidence="4" type="ORF">GCM10007878_17680</name>
</gene>
<keyword evidence="1" id="KW-0378">Hydrolase</keyword>
<proteinExistence type="predicted"/>
<feature type="domain" description="PPM-type phosphatase" evidence="3">
    <location>
        <begin position="359"/>
        <end position="574"/>
    </location>
</feature>
<dbReference type="SMART" id="SM00331">
    <property type="entry name" value="PP2C_SIG"/>
    <property type="match status" value="1"/>
</dbReference>
<keyword evidence="2" id="KW-0812">Transmembrane</keyword>
<accession>A0ABQ5ZVX6</accession>
<protein>
    <recommendedName>
        <fullName evidence="3">PPM-type phosphatase domain-containing protein</fullName>
    </recommendedName>
</protein>
<dbReference type="Proteomes" id="UP001156682">
    <property type="component" value="Unassembled WGS sequence"/>
</dbReference>
<dbReference type="PANTHER" id="PTHR43156">
    <property type="entry name" value="STAGE II SPORULATION PROTEIN E-RELATED"/>
    <property type="match status" value="1"/>
</dbReference>
<dbReference type="EMBL" id="BSOR01000029">
    <property type="protein sequence ID" value="GLR64330.1"/>
    <property type="molecule type" value="Genomic_DNA"/>
</dbReference>
<keyword evidence="5" id="KW-1185">Reference proteome</keyword>
<evidence type="ECO:0000259" key="3">
    <source>
        <dbReference type="SMART" id="SM00331"/>
    </source>
</evidence>
<feature type="transmembrane region" description="Helical" evidence="2">
    <location>
        <begin position="82"/>
        <end position="101"/>
    </location>
</feature>
<evidence type="ECO:0000313" key="4">
    <source>
        <dbReference type="EMBL" id="GLR64330.1"/>
    </source>
</evidence>
<evidence type="ECO:0000256" key="1">
    <source>
        <dbReference type="ARBA" id="ARBA00022801"/>
    </source>
</evidence>
<dbReference type="RefSeq" id="WP_027850430.1">
    <property type="nucleotide sequence ID" value="NZ_BSOR01000029.1"/>
</dbReference>
<feature type="transmembrane region" description="Helical" evidence="2">
    <location>
        <begin position="12"/>
        <end position="39"/>
    </location>
</feature>
<dbReference type="InterPro" id="IPR052016">
    <property type="entry name" value="Bact_Sigma-Reg"/>
</dbReference>